<accession>A0ABQ1HK75</accession>
<evidence type="ECO:0000313" key="2">
    <source>
        <dbReference type="EMBL" id="GGA80009.1"/>
    </source>
</evidence>
<sequence>MNDSLREILVTDVPPAFVTRLLSAAEWVYKEAHDTIKNNTMLGEAERAYLEPHYRRALFERKMLEVALDSGLKAVSEQVASGAAKYNLVRVGRLLLTCSKTSGRYVVPRACSFRGQYSDINEHIDQGQLFPVQSAPQEASLYCIVTHGPSTKNPGTLGYCCFGFPAMDMEKWAQQPIDLADIRDYQQQRYQKADDDRAQIQQVEPKLKPQFEADGDAEEKA</sequence>
<reference evidence="3" key="1">
    <citation type="journal article" date="2019" name="Int. J. Syst. Evol. Microbiol.">
        <title>The Global Catalogue of Microorganisms (GCM) 10K type strain sequencing project: providing services to taxonomists for standard genome sequencing and annotation.</title>
        <authorList>
            <consortium name="The Broad Institute Genomics Platform"/>
            <consortium name="The Broad Institute Genome Sequencing Center for Infectious Disease"/>
            <person name="Wu L."/>
            <person name="Ma J."/>
        </authorList>
    </citation>
    <scope>NUCLEOTIDE SEQUENCE [LARGE SCALE GENOMIC DNA]</scope>
    <source>
        <strain evidence="3">CGMCC 1.15905</strain>
    </source>
</reference>
<comment type="caution">
    <text evidence="2">The sequence shown here is derived from an EMBL/GenBank/DDBJ whole genome shotgun (WGS) entry which is preliminary data.</text>
</comment>
<name>A0ABQ1HK75_9GAMM</name>
<keyword evidence="3" id="KW-1185">Reference proteome</keyword>
<feature type="compositionally biased region" description="Basic and acidic residues" evidence="1">
    <location>
        <begin position="188"/>
        <end position="198"/>
    </location>
</feature>
<proteinExistence type="predicted"/>
<feature type="region of interest" description="Disordered" evidence="1">
    <location>
        <begin position="188"/>
        <end position="221"/>
    </location>
</feature>
<evidence type="ECO:0000256" key="1">
    <source>
        <dbReference type="SAM" id="MobiDB-lite"/>
    </source>
</evidence>
<gene>
    <name evidence="2" type="ORF">GCM10011521_17820</name>
</gene>
<evidence type="ECO:0000313" key="3">
    <source>
        <dbReference type="Proteomes" id="UP000623419"/>
    </source>
</evidence>
<dbReference type="Proteomes" id="UP000623419">
    <property type="component" value="Unassembled WGS sequence"/>
</dbReference>
<dbReference type="RefSeq" id="WP_188663345.1">
    <property type="nucleotide sequence ID" value="NZ_BMKC01000002.1"/>
</dbReference>
<protein>
    <submittedName>
        <fullName evidence="2">Uncharacterized protein</fullName>
    </submittedName>
</protein>
<organism evidence="2 3">
    <name type="scientific">Arenimonas soli</name>
    <dbReference type="NCBI Taxonomy" id="2269504"/>
    <lineage>
        <taxon>Bacteria</taxon>
        <taxon>Pseudomonadati</taxon>
        <taxon>Pseudomonadota</taxon>
        <taxon>Gammaproteobacteria</taxon>
        <taxon>Lysobacterales</taxon>
        <taxon>Lysobacteraceae</taxon>
        <taxon>Arenimonas</taxon>
    </lineage>
</organism>
<dbReference type="EMBL" id="BMKC01000002">
    <property type="protein sequence ID" value="GGA80009.1"/>
    <property type="molecule type" value="Genomic_DNA"/>
</dbReference>